<dbReference type="Pfam" id="PF00255">
    <property type="entry name" value="GSHPx"/>
    <property type="match status" value="1"/>
</dbReference>
<dbReference type="FunFam" id="3.40.30.10:FF:000025">
    <property type="entry name" value="Glutathione peroxidase"/>
    <property type="match status" value="1"/>
</dbReference>
<dbReference type="GO" id="GO:0004601">
    <property type="term" value="F:peroxidase activity"/>
    <property type="evidence" value="ECO:0007669"/>
    <property type="project" value="UniProtKB-KW"/>
</dbReference>
<comment type="caution">
    <text evidence="7">The sequence shown here is derived from an EMBL/GenBank/DDBJ whole genome shotgun (WGS) entry which is preliminary data.</text>
</comment>
<dbReference type="CDD" id="cd00340">
    <property type="entry name" value="GSH_Peroxidase"/>
    <property type="match status" value="1"/>
</dbReference>
<dbReference type="Proteomes" id="UP001231189">
    <property type="component" value="Unassembled WGS sequence"/>
</dbReference>
<dbReference type="Gene3D" id="3.40.30.10">
    <property type="entry name" value="Glutaredoxin"/>
    <property type="match status" value="1"/>
</dbReference>
<dbReference type="PROSITE" id="PS00763">
    <property type="entry name" value="GLUTATHIONE_PEROXID_2"/>
    <property type="match status" value="1"/>
</dbReference>
<dbReference type="SUPFAM" id="SSF52833">
    <property type="entry name" value="Thioredoxin-like"/>
    <property type="match status" value="1"/>
</dbReference>
<dbReference type="PANTHER" id="PTHR11592">
    <property type="entry name" value="GLUTATHIONE PEROXIDASE"/>
    <property type="match status" value="1"/>
</dbReference>
<proteinExistence type="inferred from homology"/>
<dbReference type="InterPro" id="IPR029760">
    <property type="entry name" value="GPX_CS"/>
</dbReference>
<keyword evidence="2 4" id="KW-0575">Peroxidase</keyword>
<dbReference type="PROSITE" id="PS51355">
    <property type="entry name" value="GLUTATHIONE_PEROXID_3"/>
    <property type="match status" value="1"/>
</dbReference>
<evidence type="ECO:0000313" key="7">
    <source>
        <dbReference type="EMBL" id="KAK1602408.1"/>
    </source>
</evidence>
<evidence type="ECO:0000256" key="1">
    <source>
        <dbReference type="ARBA" id="ARBA00006926"/>
    </source>
</evidence>
<protein>
    <recommendedName>
        <fullName evidence="4">Glutathione peroxidase</fullName>
    </recommendedName>
</protein>
<evidence type="ECO:0000313" key="8">
    <source>
        <dbReference type="Proteomes" id="UP001231189"/>
    </source>
</evidence>
<keyword evidence="8" id="KW-1185">Reference proteome</keyword>
<dbReference type="AlphaFoldDB" id="A0AAD8QGS3"/>
<dbReference type="PANTHER" id="PTHR11592:SF17">
    <property type="entry name" value="GLUTATHIONE PEROXIDASE 5-RELATED"/>
    <property type="match status" value="1"/>
</dbReference>
<name>A0AAD8QGS3_LOLMU</name>
<evidence type="ECO:0000256" key="2">
    <source>
        <dbReference type="ARBA" id="ARBA00022559"/>
    </source>
</evidence>
<dbReference type="PRINTS" id="PR01011">
    <property type="entry name" value="GLUTPROXDASE"/>
</dbReference>
<evidence type="ECO:0000256" key="4">
    <source>
        <dbReference type="RuleBase" id="RU000499"/>
    </source>
</evidence>
<dbReference type="GO" id="GO:0005829">
    <property type="term" value="C:cytosol"/>
    <property type="evidence" value="ECO:0007669"/>
    <property type="project" value="TreeGrafter"/>
</dbReference>
<sequence length="217" mass="24344">MGAAESVPETSLHEFTVKDCNGKEVCLETYKGKVLLVVNVASKCGFTETNYTQLTELYQKYREKDFEILAFPCNQFLRQEPGSDQQIKDFACTRFKAEYPVFQKVRVNGPDAAPLYKFLKASKPGLFGSRIKWNFTKFLVDKNGKVINRYATATTPFSFEKDIQKALEGEHIPARSGSQKAPEGENIPARSDSQKAPEGENIPARSDSQKALEGEQK</sequence>
<dbReference type="EMBL" id="JAUUTY010000260">
    <property type="protein sequence ID" value="KAK1602408.1"/>
    <property type="molecule type" value="Genomic_DNA"/>
</dbReference>
<dbReference type="InterPro" id="IPR000889">
    <property type="entry name" value="Glutathione_peroxidase"/>
</dbReference>
<evidence type="ECO:0000256" key="5">
    <source>
        <dbReference type="SAM" id="MobiDB-lite"/>
    </source>
</evidence>
<comment type="similarity">
    <text evidence="1 4">Belongs to the glutathione peroxidase family.</text>
</comment>
<keyword evidence="3 4" id="KW-0560">Oxidoreductase</keyword>
<dbReference type="PROSITE" id="PS00460">
    <property type="entry name" value="GLUTATHIONE_PEROXID_1"/>
    <property type="match status" value="1"/>
</dbReference>
<evidence type="ECO:0000259" key="6">
    <source>
        <dbReference type="PROSITE" id="PS51352"/>
    </source>
</evidence>
<gene>
    <name evidence="7" type="ORF">QYE76_016737</name>
</gene>
<dbReference type="GO" id="GO:0006979">
    <property type="term" value="P:response to oxidative stress"/>
    <property type="evidence" value="ECO:0007669"/>
    <property type="project" value="InterPro"/>
</dbReference>
<organism evidence="7 8">
    <name type="scientific">Lolium multiflorum</name>
    <name type="common">Italian ryegrass</name>
    <name type="synonym">Lolium perenne subsp. multiflorum</name>
    <dbReference type="NCBI Taxonomy" id="4521"/>
    <lineage>
        <taxon>Eukaryota</taxon>
        <taxon>Viridiplantae</taxon>
        <taxon>Streptophyta</taxon>
        <taxon>Embryophyta</taxon>
        <taxon>Tracheophyta</taxon>
        <taxon>Spermatophyta</taxon>
        <taxon>Magnoliopsida</taxon>
        <taxon>Liliopsida</taxon>
        <taxon>Poales</taxon>
        <taxon>Poaceae</taxon>
        <taxon>BOP clade</taxon>
        <taxon>Pooideae</taxon>
        <taxon>Poodae</taxon>
        <taxon>Poeae</taxon>
        <taxon>Poeae Chloroplast Group 2 (Poeae type)</taxon>
        <taxon>Loliodinae</taxon>
        <taxon>Loliinae</taxon>
        <taxon>Lolium</taxon>
    </lineage>
</organism>
<reference evidence="7" key="1">
    <citation type="submission" date="2023-07" db="EMBL/GenBank/DDBJ databases">
        <title>A chromosome-level genome assembly of Lolium multiflorum.</title>
        <authorList>
            <person name="Chen Y."/>
            <person name="Copetti D."/>
            <person name="Kolliker R."/>
            <person name="Studer B."/>
        </authorList>
    </citation>
    <scope>NUCLEOTIDE SEQUENCE</scope>
    <source>
        <strain evidence="7">02402/16</strain>
        <tissue evidence="7">Leaf</tissue>
    </source>
</reference>
<feature type="region of interest" description="Disordered" evidence="5">
    <location>
        <begin position="170"/>
        <end position="217"/>
    </location>
</feature>
<feature type="compositionally biased region" description="Basic and acidic residues" evidence="5">
    <location>
        <begin position="207"/>
        <end position="217"/>
    </location>
</feature>
<dbReference type="InterPro" id="IPR036249">
    <property type="entry name" value="Thioredoxin-like_sf"/>
</dbReference>
<dbReference type="InterPro" id="IPR029759">
    <property type="entry name" value="GPX_AS"/>
</dbReference>
<dbReference type="PROSITE" id="PS51352">
    <property type="entry name" value="THIOREDOXIN_2"/>
    <property type="match status" value="1"/>
</dbReference>
<feature type="domain" description="Thioredoxin" evidence="6">
    <location>
        <begin position="6"/>
        <end position="168"/>
    </location>
</feature>
<accession>A0AAD8QGS3</accession>
<evidence type="ECO:0000256" key="3">
    <source>
        <dbReference type="ARBA" id="ARBA00023002"/>
    </source>
</evidence>
<dbReference type="InterPro" id="IPR013766">
    <property type="entry name" value="Thioredoxin_domain"/>
</dbReference>